<accession>A0A811T7X0</accession>
<sequence>MTINLNCYKAKYKTASGERENHVQTPFFFSKFAADSIHTGLTAKVASNIELIDCNHWSELYWKVQLEDNLTALKAQELAALEKSNMAAIEKVHQRLKDDSEIQRHIK</sequence>
<evidence type="ECO:0000313" key="1">
    <source>
        <dbReference type="EMBL" id="CAD6491713.1"/>
    </source>
</evidence>
<reference evidence="1" key="1">
    <citation type="submission" date="2020-10" db="EMBL/GenBank/DDBJ databases">
        <authorList>
            <person name="Hahn C.J."/>
            <person name="Laso-Perez R."/>
            <person name="Vulcano F."/>
            <person name="Vaziourakis K.-M."/>
            <person name="Stokke R."/>
            <person name="Steen I.H."/>
            <person name="Teske A."/>
            <person name="Boetius A."/>
            <person name="Liebeke M."/>
            <person name="Amann R."/>
            <person name="Knittel K."/>
        </authorList>
    </citation>
    <scope>NUCLEOTIDE SEQUENCE</scope>
    <source>
        <strain evidence="1">Gfbio:e3339647-f889-4370-9287-4fb5cb688e4c:AG392M11_GoMArc1</strain>
    </source>
</reference>
<protein>
    <submittedName>
        <fullName evidence="1">Uncharacterized protein</fullName>
    </submittedName>
</protein>
<dbReference type="AlphaFoldDB" id="A0A811T7X0"/>
<gene>
    <name evidence="1" type="ORF">DIAAKJNI_00124</name>
</gene>
<name>A0A811T7X0_9EURY</name>
<proteinExistence type="predicted"/>
<organism evidence="1 2">
    <name type="scientific">Candidatus Argoarchaeum ethanivorans</name>
    <dbReference type="NCBI Taxonomy" id="2608793"/>
    <lineage>
        <taxon>Archaea</taxon>
        <taxon>Methanobacteriati</taxon>
        <taxon>Methanobacteriota</taxon>
        <taxon>Stenosarchaea group</taxon>
        <taxon>Methanomicrobia</taxon>
        <taxon>Methanosarcinales</taxon>
        <taxon>Methanosarcinales incertae sedis</taxon>
        <taxon>GOM Arc I cluster</taxon>
        <taxon>Candidatus Argoarchaeum</taxon>
    </lineage>
</organism>
<dbReference type="Proteomes" id="UP000639006">
    <property type="component" value="Unassembled WGS sequence"/>
</dbReference>
<comment type="caution">
    <text evidence="1">The sequence shown here is derived from an EMBL/GenBank/DDBJ whole genome shotgun (WGS) entry which is preliminary data.</text>
</comment>
<dbReference type="EMBL" id="CAJHIQ010000005">
    <property type="protein sequence ID" value="CAD6491713.1"/>
    <property type="molecule type" value="Genomic_DNA"/>
</dbReference>
<evidence type="ECO:0000313" key="2">
    <source>
        <dbReference type="Proteomes" id="UP000639006"/>
    </source>
</evidence>